<comment type="caution">
    <text evidence="1">The sequence shown here is derived from an EMBL/GenBank/DDBJ whole genome shotgun (WGS) entry which is preliminary data.</text>
</comment>
<proteinExistence type="predicted"/>
<accession>A0AAV3RND3</accession>
<gene>
    <name evidence="1" type="ORF">LIER_30113</name>
</gene>
<keyword evidence="2" id="KW-1185">Reference proteome</keyword>
<evidence type="ECO:0000313" key="1">
    <source>
        <dbReference type="EMBL" id="GAA0180480.1"/>
    </source>
</evidence>
<dbReference type="AlphaFoldDB" id="A0AAV3RND3"/>
<dbReference type="EMBL" id="BAABME010010629">
    <property type="protein sequence ID" value="GAA0180480.1"/>
    <property type="molecule type" value="Genomic_DNA"/>
</dbReference>
<sequence>MRKKRFDFHPCYEQLKLTNVCFADDFFLVAGATVKSFKTIKKSLNNFGKMTSLHPNLDKSLKECGHGDWLRGKKLWSIKEKSTHSWIWRKFLKLRDYAKKNINIRVGNGKVCNFLFDNWHELGPLHLVLTSQEVSYIGVKCSDSVAEVMGRGKIIEGRRTTLRI</sequence>
<dbReference type="Proteomes" id="UP001454036">
    <property type="component" value="Unassembled WGS sequence"/>
</dbReference>
<name>A0AAV3RND3_LITER</name>
<protein>
    <submittedName>
        <fullName evidence="1">Uncharacterized protein</fullName>
    </submittedName>
</protein>
<organism evidence="1 2">
    <name type="scientific">Lithospermum erythrorhizon</name>
    <name type="common">Purple gromwell</name>
    <name type="synonym">Lithospermum officinale var. erythrorhizon</name>
    <dbReference type="NCBI Taxonomy" id="34254"/>
    <lineage>
        <taxon>Eukaryota</taxon>
        <taxon>Viridiplantae</taxon>
        <taxon>Streptophyta</taxon>
        <taxon>Embryophyta</taxon>
        <taxon>Tracheophyta</taxon>
        <taxon>Spermatophyta</taxon>
        <taxon>Magnoliopsida</taxon>
        <taxon>eudicotyledons</taxon>
        <taxon>Gunneridae</taxon>
        <taxon>Pentapetalae</taxon>
        <taxon>asterids</taxon>
        <taxon>lamiids</taxon>
        <taxon>Boraginales</taxon>
        <taxon>Boraginaceae</taxon>
        <taxon>Boraginoideae</taxon>
        <taxon>Lithospermeae</taxon>
        <taxon>Lithospermum</taxon>
    </lineage>
</organism>
<evidence type="ECO:0000313" key="2">
    <source>
        <dbReference type="Proteomes" id="UP001454036"/>
    </source>
</evidence>
<reference evidence="1 2" key="1">
    <citation type="submission" date="2024-01" db="EMBL/GenBank/DDBJ databases">
        <title>The complete chloroplast genome sequence of Lithospermum erythrorhizon: insights into the phylogenetic relationship among Boraginaceae species and the maternal lineages of purple gromwells.</title>
        <authorList>
            <person name="Okada T."/>
            <person name="Watanabe K."/>
        </authorList>
    </citation>
    <scope>NUCLEOTIDE SEQUENCE [LARGE SCALE GENOMIC DNA]</scope>
</reference>